<dbReference type="PANTHER" id="PTHR43210:SF2">
    <property type="entry name" value="ATP-DEPENDENT DETHIOBIOTIN SYNTHETASE BIOD 2"/>
    <property type="match status" value="1"/>
</dbReference>
<dbReference type="GO" id="GO:0005524">
    <property type="term" value="F:ATP binding"/>
    <property type="evidence" value="ECO:0007669"/>
    <property type="project" value="UniProtKB-UniRule"/>
</dbReference>
<protein>
    <recommendedName>
        <fullName evidence="9">ATP-dependent dethiobiotin synthetase BioD</fullName>
        <ecNumber evidence="9">6.3.3.3</ecNumber>
    </recommendedName>
    <alternativeName>
        <fullName evidence="9">DTB synthetase</fullName>
        <shortName evidence="9">DTBS</shortName>
    </alternativeName>
    <alternativeName>
        <fullName evidence="9">Dethiobiotin synthase</fullName>
    </alternativeName>
</protein>
<dbReference type="Gene3D" id="3.40.50.300">
    <property type="entry name" value="P-loop containing nucleotide triphosphate hydrolases"/>
    <property type="match status" value="1"/>
</dbReference>
<dbReference type="UniPathway" id="UPA00078">
    <property type="reaction ID" value="UER00161"/>
</dbReference>
<sequence>MIIAVSGIDTGIGKTIATGLLARALLLKGRSVITQKAVQTGCEALSDDIVVHRELMGIGLQEVDRESLTCPLVFAYPASPHLAAAMEHRRIDPEVIAKASKALQRHYQIILLEGAGGLMVPLNDELLFVDYLAREAVPLILVTSSRLGSINHTLLSLEACRHRKIVLRGLLYNRFGGEEDAAIAVDTRRFLERSLSLYGYRCPVVDLPDAASDLGKSGLEALAALVG</sequence>
<keyword evidence="3 9" id="KW-0479">Metal-binding</keyword>
<keyword evidence="2 9" id="KW-0436">Ligase</keyword>
<evidence type="ECO:0000256" key="1">
    <source>
        <dbReference type="ARBA" id="ARBA00022490"/>
    </source>
</evidence>
<feature type="binding site" evidence="9">
    <location>
        <begin position="173"/>
        <end position="174"/>
    </location>
    <ligand>
        <name>ATP</name>
        <dbReference type="ChEBI" id="CHEBI:30616"/>
    </ligand>
</feature>
<comment type="cofactor">
    <cofactor evidence="9">
        <name>Mg(2+)</name>
        <dbReference type="ChEBI" id="CHEBI:18420"/>
    </cofactor>
</comment>
<dbReference type="KEGG" id="paa:Paes_2186"/>
<dbReference type="GO" id="GO:0009102">
    <property type="term" value="P:biotin biosynthetic process"/>
    <property type="evidence" value="ECO:0007669"/>
    <property type="project" value="UniProtKB-UniRule"/>
</dbReference>
<comment type="pathway">
    <text evidence="9">Cofactor biosynthesis; biotin biosynthesis; biotin from 7,8-diaminononanoate: step 1/2.</text>
</comment>
<feature type="binding site" evidence="9">
    <location>
        <position position="15"/>
    </location>
    <ligand>
        <name>Mg(2+)</name>
        <dbReference type="ChEBI" id="CHEBI:18420"/>
    </ligand>
</feature>
<dbReference type="GO" id="GO:0004141">
    <property type="term" value="F:dethiobiotin synthase activity"/>
    <property type="evidence" value="ECO:0007669"/>
    <property type="project" value="UniProtKB-UniRule"/>
</dbReference>
<dbReference type="Pfam" id="PF13500">
    <property type="entry name" value="AAA_26"/>
    <property type="match status" value="1"/>
</dbReference>
<dbReference type="InterPro" id="IPR004472">
    <property type="entry name" value="DTB_synth_BioD"/>
</dbReference>
<feature type="binding site" evidence="9">
    <location>
        <position position="48"/>
    </location>
    <ligand>
        <name>ATP</name>
        <dbReference type="ChEBI" id="CHEBI:30616"/>
    </ligand>
</feature>
<evidence type="ECO:0000313" key="11">
    <source>
        <dbReference type="Proteomes" id="UP000002725"/>
    </source>
</evidence>
<dbReference type="GO" id="GO:0000287">
    <property type="term" value="F:magnesium ion binding"/>
    <property type="evidence" value="ECO:0007669"/>
    <property type="project" value="UniProtKB-UniRule"/>
</dbReference>
<dbReference type="NCBIfam" id="TIGR00347">
    <property type="entry name" value="bioD"/>
    <property type="match status" value="1"/>
</dbReference>
<evidence type="ECO:0000256" key="3">
    <source>
        <dbReference type="ARBA" id="ARBA00022723"/>
    </source>
</evidence>
<feature type="binding site" evidence="9">
    <location>
        <position position="48"/>
    </location>
    <ligand>
        <name>Mg(2+)</name>
        <dbReference type="ChEBI" id="CHEBI:18420"/>
    </ligand>
</feature>
<feature type="binding site" evidence="9">
    <location>
        <begin position="11"/>
        <end position="16"/>
    </location>
    <ligand>
        <name>ATP</name>
        <dbReference type="ChEBI" id="CHEBI:30616"/>
    </ligand>
</feature>
<dbReference type="STRING" id="290512.Paes_2186"/>
<comment type="subcellular location">
    <subcellularLocation>
        <location evidence="9">Cytoplasm</location>
    </subcellularLocation>
</comment>
<evidence type="ECO:0000256" key="5">
    <source>
        <dbReference type="ARBA" id="ARBA00022756"/>
    </source>
</evidence>
<keyword evidence="4 9" id="KW-0547">Nucleotide-binding</keyword>
<dbReference type="PIRSF" id="PIRSF006755">
    <property type="entry name" value="DTB_synth"/>
    <property type="match status" value="1"/>
</dbReference>
<accession>B4S686</accession>
<name>B4S686_PROA2</name>
<dbReference type="EC" id="6.3.3.3" evidence="9"/>
<comment type="catalytic activity">
    <reaction evidence="8">
        <text>(7R,8S)-8-amino-7-(carboxyamino)nonanoate + ATP = (4R,5S)-dethiobiotin + ADP + phosphate + H(+)</text>
        <dbReference type="Rhea" id="RHEA:63684"/>
        <dbReference type="ChEBI" id="CHEBI:15378"/>
        <dbReference type="ChEBI" id="CHEBI:30616"/>
        <dbReference type="ChEBI" id="CHEBI:43474"/>
        <dbReference type="ChEBI" id="CHEBI:149470"/>
        <dbReference type="ChEBI" id="CHEBI:149473"/>
        <dbReference type="ChEBI" id="CHEBI:456216"/>
    </reaction>
</comment>
<feature type="binding site" evidence="9">
    <location>
        <begin position="113"/>
        <end position="116"/>
    </location>
    <ligand>
        <name>ATP</name>
        <dbReference type="ChEBI" id="CHEBI:30616"/>
    </ligand>
</feature>
<feature type="active site" evidence="9">
    <location>
        <position position="36"/>
    </location>
</feature>
<dbReference type="EMBL" id="CP001108">
    <property type="protein sequence ID" value="ACF47188.1"/>
    <property type="molecule type" value="Genomic_DNA"/>
</dbReference>
<comment type="subunit">
    <text evidence="9">Homodimer.</text>
</comment>
<organism evidence="10 11">
    <name type="scientific">Prosthecochloris aestuarii (strain DSM 271 / SK 413)</name>
    <dbReference type="NCBI Taxonomy" id="290512"/>
    <lineage>
        <taxon>Bacteria</taxon>
        <taxon>Pseudomonadati</taxon>
        <taxon>Chlorobiota</taxon>
        <taxon>Chlorobiia</taxon>
        <taxon>Chlorobiales</taxon>
        <taxon>Chlorobiaceae</taxon>
        <taxon>Prosthecochloris</taxon>
    </lineage>
</organism>
<keyword evidence="6 9" id="KW-0067">ATP-binding</keyword>
<dbReference type="eggNOG" id="COG0132">
    <property type="taxonomic scope" value="Bacteria"/>
</dbReference>
<dbReference type="InterPro" id="IPR027417">
    <property type="entry name" value="P-loop_NTPase"/>
</dbReference>
<comment type="caution">
    <text evidence="9">Lacks conserved residue(s) required for the propagation of feature annotation.</text>
</comment>
<evidence type="ECO:0000256" key="8">
    <source>
        <dbReference type="ARBA" id="ARBA00047386"/>
    </source>
</evidence>
<comment type="similarity">
    <text evidence="9">Belongs to the dethiobiotin synthetase family.</text>
</comment>
<feature type="binding site" evidence="9">
    <location>
        <position position="40"/>
    </location>
    <ligand>
        <name>substrate</name>
    </ligand>
</feature>
<keyword evidence="1 9" id="KW-0963">Cytoplasm</keyword>
<comment type="catalytic activity">
    <reaction evidence="9">
        <text>(7R,8S)-7,8-diammoniononanoate + CO2 + ATP = (4R,5S)-dethiobiotin + ADP + phosphate + 3 H(+)</text>
        <dbReference type="Rhea" id="RHEA:15805"/>
        <dbReference type="ChEBI" id="CHEBI:15378"/>
        <dbReference type="ChEBI" id="CHEBI:16526"/>
        <dbReference type="ChEBI" id="CHEBI:30616"/>
        <dbReference type="ChEBI" id="CHEBI:43474"/>
        <dbReference type="ChEBI" id="CHEBI:149469"/>
        <dbReference type="ChEBI" id="CHEBI:149473"/>
        <dbReference type="ChEBI" id="CHEBI:456216"/>
        <dbReference type="EC" id="6.3.3.3"/>
    </reaction>
</comment>
<evidence type="ECO:0000256" key="6">
    <source>
        <dbReference type="ARBA" id="ARBA00022840"/>
    </source>
</evidence>
<proteinExistence type="inferred from homology"/>
<dbReference type="SUPFAM" id="SSF52540">
    <property type="entry name" value="P-loop containing nucleoside triphosphate hydrolases"/>
    <property type="match status" value="1"/>
</dbReference>
<evidence type="ECO:0000256" key="4">
    <source>
        <dbReference type="ARBA" id="ARBA00022741"/>
    </source>
</evidence>
<dbReference type="CDD" id="cd03109">
    <property type="entry name" value="DTBS"/>
    <property type="match status" value="1"/>
</dbReference>
<keyword evidence="11" id="KW-1185">Reference proteome</keyword>
<keyword evidence="5 9" id="KW-0093">Biotin biosynthesis</keyword>
<evidence type="ECO:0000256" key="9">
    <source>
        <dbReference type="HAMAP-Rule" id="MF_00336"/>
    </source>
</evidence>
<dbReference type="Proteomes" id="UP000002725">
    <property type="component" value="Chromosome"/>
</dbReference>
<evidence type="ECO:0000256" key="2">
    <source>
        <dbReference type="ARBA" id="ARBA00022598"/>
    </source>
</evidence>
<dbReference type="RefSeq" id="WP_012506719.1">
    <property type="nucleotide sequence ID" value="NC_011059.1"/>
</dbReference>
<dbReference type="PANTHER" id="PTHR43210">
    <property type="entry name" value="DETHIOBIOTIN SYNTHETASE"/>
    <property type="match status" value="1"/>
</dbReference>
<gene>
    <name evidence="9" type="primary">bioD</name>
    <name evidence="10" type="ordered locus">Paes_2186</name>
</gene>
<dbReference type="AlphaFoldDB" id="B4S686"/>
<dbReference type="HAMAP" id="MF_00336">
    <property type="entry name" value="BioD"/>
    <property type="match status" value="1"/>
</dbReference>
<dbReference type="GO" id="GO:0005829">
    <property type="term" value="C:cytosol"/>
    <property type="evidence" value="ECO:0007669"/>
    <property type="project" value="TreeGrafter"/>
</dbReference>
<evidence type="ECO:0000256" key="7">
    <source>
        <dbReference type="ARBA" id="ARBA00022842"/>
    </source>
</evidence>
<keyword evidence="7 9" id="KW-0460">Magnesium</keyword>
<feature type="binding site" evidence="9">
    <location>
        <position position="113"/>
    </location>
    <ligand>
        <name>Mg(2+)</name>
        <dbReference type="ChEBI" id="CHEBI:18420"/>
    </ligand>
</feature>
<dbReference type="HOGENOM" id="CLU_072551_3_0_10"/>
<comment type="function">
    <text evidence="9">Catalyzes a mechanistically unusual reaction, the ATP-dependent insertion of CO2 between the N7 and N8 nitrogen atoms of 7,8-diaminopelargonic acid (DAPA, also called 7,8-diammoniononanoate) to form a ureido ring.</text>
</comment>
<reference evidence="10" key="1">
    <citation type="submission" date="2008-06" db="EMBL/GenBank/DDBJ databases">
        <title>Complete sequence of chromosome of Prosthecochloris aestuarii DSM 271.</title>
        <authorList>
            <consortium name="US DOE Joint Genome Institute"/>
            <person name="Lucas S."/>
            <person name="Copeland A."/>
            <person name="Lapidus A."/>
            <person name="Glavina del Rio T."/>
            <person name="Dalin E."/>
            <person name="Tice H."/>
            <person name="Bruce D."/>
            <person name="Goodwin L."/>
            <person name="Pitluck S."/>
            <person name="Schmutz J."/>
            <person name="Larimer F."/>
            <person name="Land M."/>
            <person name="Hauser L."/>
            <person name="Kyrpides N."/>
            <person name="Anderson I."/>
            <person name="Liu Z."/>
            <person name="Li T."/>
            <person name="Zhao F."/>
            <person name="Overmann J."/>
            <person name="Bryant D.A."/>
            <person name="Richardson P."/>
        </authorList>
    </citation>
    <scope>NUCLEOTIDE SEQUENCE [LARGE SCALE GENOMIC DNA]</scope>
    <source>
        <strain evidence="10">DSM 271</strain>
    </source>
</reference>
<evidence type="ECO:0000313" key="10">
    <source>
        <dbReference type="EMBL" id="ACF47188.1"/>
    </source>
</evidence>